<keyword evidence="3" id="KW-1185">Reference proteome</keyword>
<protein>
    <submittedName>
        <fullName evidence="2">Uncharacterized protein</fullName>
    </submittedName>
</protein>
<feature type="region of interest" description="Disordered" evidence="1">
    <location>
        <begin position="155"/>
        <end position="176"/>
    </location>
</feature>
<comment type="caution">
    <text evidence="2">The sequence shown here is derived from an EMBL/GenBank/DDBJ whole genome shotgun (WGS) entry which is preliminary data.</text>
</comment>
<name>A0AAN6GQ47_9BASI</name>
<dbReference type="AlphaFoldDB" id="A0AAN6GQ47"/>
<dbReference type="EMBL" id="JAPDMZ010000083">
    <property type="protein sequence ID" value="KAK0551044.1"/>
    <property type="molecule type" value="Genomic_DNA"/>
</dbReference>
<proteinExistence type="predicted"/>
<dbReference type="Proteomes" id="UP001176517">
    <property type="component" value="Unassembled WGS sequence"/>
</dbReference>
<organism evidence="2 3">
    <name type="scientific">Tilletia horrida</name>
    <dbReference type="NCBI Taxonomy" id="155126"/>
    <lineage>
        <taxon>Eukaryota</taxon>
        <taxon>Fungi</taxon>
        <taxon>Dikarya</taxon>
        <taxon>Basidiomycota</taxon>
        <taxon>Ustilaginomycotina</taxon>
        <taxon>Exobasidiomycetes</taxon>
        <taxon>Tilletiales</taxon>
        <taxon>Tilletiaceae</taxon>
        <taxon>Tilletia</taxon>
    </lineage>
</organism>
<gene>
    <name evidence="2" type="ORF">OC846_003422</name>
</gene>
<evidence type="ECO:0000313" key="2">
    <source>
        <dbReference type="EMBL" id="KAK0551044.1"/>
    </source>
</evidence>
<evidence type="ECO:0000313" key="3">
    <source>
        <dbReference type="Proteomes" id="UP001176517"/>
    </source>
</evidence>
<evidence type="ECO:0000256" key="1">
    <source>
        <dbReference type="SAM" id="MobiDB-lite"/>
    </source>
</evidence>
<reference evidence="2" key="1">
    <citation type="journal article" date="2023" name="PhytoFront">
        <title>Draft Genome Resources of Seven Strains of Tilletia horrida, Causal Agent of Kernel Smut of Rice.</title>
        <authorList>
            <person name="Khanal S."/>
            <person name="Antony Babu S."/>
            <person name="Zhou X.G."/>
        </authorList>
    </citation>
    <scope>NUCLEOTIDE SEQUENCE</scope>
    <source>
        <strain evidence="2">TX6</strain>
    </source>
</reference>
<accession>A0AAN6GQ47</accession>
<sequence>MAAAVPHPLQEYANSLVSTFQQYASMNNNLGRLTDIEHVMADTCLRINRQFRHVNEQIRQEVQSIVARSADDGGDTEGRVRANDASATRIQEGLNGLEGYVKQNLDHIIAVTKTTNQSIAVDTRAGQQILLRLQAQMLVFNAWTVAWPEAMRRSQAGSRQDHVPLPRYDASSVPTQ</sequence>